<feature type="compositionally biased region" description="Low complexity" evidence="6">
    <location>
        <begin position="116"/>
        <end position="127"/>
    </location>
</feature>
<dbReference type="InterPro" id="IPR009068">
    <property type="entry name" value="uS15_NS1_RNA-bd_sf"/>
</dbReference>
<feature type="compositionally biased region" description="Basic and acidic residues" evidence="6">
    <location>
        <begin position="93"/>
        <end position="106"/>
    </location>
</feature>
<feature type="compositionally biased region" description="Low complexity" evidence="6">
    <location>
        <begin position="81"/>
        <end position="92"/>
    </location>
</feature>
<organism evidence="7 8">
    <name type="scientific">Momordica charantia</name>
    <name type="common">Bitter gourd</name>
    <name type="synonym">Balsam pear</name>
    <dbReference type="NCBI Taxonomy" id="3673"/>
    <lineage>
        <taxon>Eukaryota</taxon>
        <taxon>Viridiplantae</taxon>
        <taxon>Streptophyta</taxon>
        <taxon>Embryophyta</taxon>
        <taxon>Tracheophyta</taxon>
        <taxon>Spermatophyta</taxon>
        <taxon>Magnoliopsida</taxon>
        <taxon>eudicotyledons</taxon>
        <taxon>Gunneridae</taxon>
        <taxon>Pentapetalae</taxon>
        <taxon>rosids</taxon>
        <taxon>fabids</taxon>
        <taxon>Cucurbitales</taxon>
        <taxon>Cucurbitaceae</taxon>
        <taxon>Momordiceae</taxon>
        <taxon>Momordica</taxon>
    </lineage>
</organism>
<proteinExistence type="inferred from homology"/>
<sequence>MALQLSLRPKNLKNLNASFAHLFSSNSSAPSDPNDDAADTSSSFAAAEAQSPMSSYFSDVKARLKQQPQSSARRPSYPFTSNPSNSPASKAASLEEIRKNLSEFRSRSAAPPPSDPGSTSSSSAPSSWERGISFQELYQRSAMRKGQDGNAPAAARSGMLPFDSIRESLRQAAPPRAVQNERKGGDSISLSAFKNSLKLKPSDPATALSLGLTGKFPSSVFGKEMRDRKDGENGGMKTEFVKMYSHGELGSKLRALRPDNTKGKNWFSLAELNERLMKLRAMEEKETESRIGGLSCQDLRESLEKIKMSDAEKAKKTTIQRLNILGQLGRTPDYMLQPPKEYLVEKYFHPDNMSSAEKLKIELAKVRDEFKMSESDCGSARVQVAQLTTKIKHLSSVLHKKDKHSKKGLLAMVQLRKKLLKYLRRTDWDSYCLVLGKLGLRDNPDYKH</sequence>
<dbReference type="CDD" id="cd00353">
    <property type="entry name" value="Ribosomal_S15p_S13e"/>
    <property type="match status" value="1"/>
</dbReference>
<evidence type="ECO:0000256" key="1">
    <source>
        <dbReference type="ARBA" id="ARBA00008434"/>
    </source>
</evidence>
<evidence type="ECO:0000256" key="3">
    <source>
        <dbReference type="ARBA" id="ARBA00023274"/>
    </source>
</evidence>
<dbReference type="GeneID" id="111019910"/>
<gene>
    <name evidence="8" type="primary">LOC111019910</name>
</gene>
<accession>A0A6J1DD15</accession>
<feature type="region of interest" description="Disordered" evidence="6">
    <location>
        <begin position="23"/>
        <end position="129"/>
    </location>
</feature>
<dbReference type="AlphaFoldDB" id="A0A6J1DD15"/>
<dbReference type="SUPFAM" id="SSF47060">
    <property type="entry name" value="S15/NS1 RNA-binding domain"/>
    <property type="match status" value="1"/>
</dbReference>
<dbReference type="Proteomes" id="UP000504603">
    <property type="component" value="Unplaced"/>
</dbReference>
<evidence type="ECO:0000256" key="2">
    <source>
        <dbReference type="ARBA" id="ARBA00022980"/>
    </source>
</evidence>
<dbReference type="InterPro" id="IPR000589">
    <property type="entry name" value="Ribosomal_uS15"/>
</dbReference>
<dbReference type="GO" id="GO:1990904">
    <property type="term" value="C:ribonucleoprotein complex"/>
    <property type="evidence" value="ECO:0007669"/>
    <property type="project" value="UniProtKB-KW"/>
</dbReference>
<keyword evidence="7" id="KW-1185">Reference proteome</keyword>
<keyword evidence="3" id="KW-0687">Ribonucleoprotein</keyword>
<dbReference type="Pfam" id="PF00312">
    <property type="entry name" value="Ribosomal_S15"/>
    <property type="match status" value="1"/>
</dbReference>
<dbReference type="InterPro" id="IPR005290">
    <property type="entry name" value="Ribosomal_uS15_bac-type"/>
</dbReference>
<dbReference type="GO" id="GO:0005737">
    <property type="term" value="C:cytoplasm"/>
    <property type="evidence" value="ECO:0007669"/>
    <property type="project" value="UniProtKB-ARBA"/>
</dbReference>
<dbReference type="GO" id="GO:0003735">
    <property type="term" value="F:structural constituent of ribosome"/>
    <property type="evidence" value="ECO:0007669"/>
    <property type="project" value="InterPro"/>
</dbReference>
<dbReference type="KEGG" id="mcha:111019910"/>
<dbReference type="PANTHER" id="PTHR47546:SF3">
    <property type="entry name" value="30S RIBOSOMAL PROTEIN S15, CHLOROPLASTIC"/>
    <property type="match status" value="1"/>
</dbReference>
<evidence type="ECO:0000256" key="4">
    <source>
        <dbReference type="ARBA" id="ARBA00035250"/>
    </source>
</evidence>
<evidence type="ECO:0000313" key="7">
    <source>
        <dbReference type="Proteomes" id="UP000504603"/>
    </source>
</evidence>
<dbReference type="HAMAP" id="MF_01343_B">
    <property type="entry name" value="Ribosomal_uS15_B"/>
    <property type="match status" value="1"/>
</dbReference>
<reference evidence="8" key="1">
    <citation type="submission" date="2025-08" db="UniProtKB">
        <authorList>
            <consortium name="RefSeq"/>
        </authorList>
    </citation>
    <scope>IDENTIFICATION</scope>
    <source>
        <strain evidence="8">OHB3-1</strain>
    </source>
</reference>
<feature type="compositionally biased region" description="Low complexity" evidence="6">
    <location>
        <begin position="39"/>
        <end position="49"/>
    </location>
</feature>
<dbReference type="SMART" id="SM01387">
    <property type="entry name" value="Ribosomal_S15"/>
    <property type="match status" value="1"/>
</dbReference>
<dbReference type="NCBIfam" id="TIGR00952">
    <property type="entry name" value="S15_bact"/>
    <property type="match status" value="1"/>
</dbReference>
<dbReference type="PANTHER" id="PTHR47546">
    <property type="entry name" value="S15/NS1, RNA-BINDING PROTEIN"/>
    <property type="match status" value="1"/>
</dbReference>
<comment type="similarity">
    <text evidence="1">Belongs to the universal ribosomal protein uS15 family.</text>
</comment>
<keyword evidence="2" id="KW-0689">Ribosomal protein</keyword>
<dbReference type="OrthoDB" id="441444at2759"/>
<dbReference type="Gene3D" id="1.10.287.10">
    <property type="entry name" value="S15/NS1, RNA-binding"/>
    <property type="match status" value="1"/>
</dbReference>
<dbReference type="RefSeq" id="XP_022152120.1">
    <property type="nucleotide sequence ID" value="XM_022296428.1"/>
</dbReference>
<dbReference type="GO" id="GO:0005840">
    <property type="term" value="C:ribosome"/>
    <property type="evidence" value="ECO:0007669"/>
    <property type="project" value="UniProtKB-KW"/>
</dbReference>
<evidence type="ECO:0000313" key="8">
    <source>
        <dbReference type="RefSeq" id="XP_022152120.1"/>
    </source>
</evidence>
<dbReference type="GO" id="GO:0006412">
    <property type="term" value="P:translation"/>
    <property type="evidence" value="ECO:0007669"/>
    <property type="project" value="InterPro"/>
</dbReference>
<evidence type="ECO:0000256" key="6">
    <source>
        <dbReference type="SAM" id="MobiDB-lite"/>
    </source>
</evidence>
<name>A0A6J1DD15_MOMCH</name>
<evidence type="ECO:0000256" key="5">
    <source>
        <dbReference type="ARBA" id="ARBA00035484"/>
    </source>
</evidence>
<protein>
    <recommendedName>
        <fullName evidence="4">Small ribosomal subunit protein uS15c</fullName>
    </recommendedName>
    <alternativeName>
        <fullName evidence="5">30S ribosomal protein S15, chloroplastic</fullName>
    </alternativeName>
</protein>